<dbReference type="InterPro" id="IPR006571">
    <property type="entry name" value="TLDc_dom"/>
</dbReference>
<organism evidence="3 5">
    <name type="scientific">Rhizophagus clarus</name>
    <dbReference type="NCBI Taxonomy" id="94130"/>
    <lineage>
        <taxon>Eukaryota</taxon>
        <taxon>Fungi</taxon>
        <taxon>Fungi incertae sedis</taxon>
        <taxon>Mucoromycota</taxon>
        <taxon>Glomeromycotina</taxon>
        <taxon>Glomeromycetes</taxon>
        <taxon>Glomerales</taxon>
        <taxon>Glomeraceae</taxon>
        <taxon>Rhizophagus</taxon>
    </lineage>
</organism>
<dbReference type="SMART" id="SM00584">
    <property type="entry name" value="TLDc"/>
    <property type="match status" value="1"/>
</dbReference>
<dbReference type="Proteomes" id="UP000247702">
    <property type="component" value="Unassembled WGS sequence"/>
</dbReference>
<dbReference type="OrthoDB" id="2160519at2759"/>
<proteinExistence type="predicted"/>
<dbReference type="Pfam" id="PF07534">
    <property type="entry name" value="TLD"/>
    <property type="match status" value="1"/>
</dbReference>
<dbReference type="Proteomes" id="UP000615446">
    <property type="component" value="Unassembled WGS sequence"/>
</dbReference>
<dbReference type="SUPFAM" id="SSF54695">
    <property type="entry name" value="POZ domain"/>
    <property type="match status" value="1"/>
</dbReference>
<dbReference type="SMART" id="SM00225">
    <property type="entry name" value="BTB"/>
    <property type="match status" value="1"/>
</dbReference>
<keyword evidence="5" id="KW-1185">Reference proteome</keyword>
<dbReference type="PANTHER" id="PTHR24410">
    <property type="entry name" value="HL07962P-RELATED"/>
    <property type="match status" value="1"/>
</dbReference>
<comment type="caution">
    <text evidence="3">The sequence shown here is derived from an EMBL/GenBank/DDBJ whole genome shotgun (WGS) entry which is preliminary data.</text>
</comment>
<dbReference type="EMBL" id="BLAL01000087">
    <property type="protein sequence ID" value="GES84974.1"/>
    <property type="molecule type" value="Genomic_DNA"/>
</dbReference>
<dbReference type="InterPro" id="IPR011333">
    <property type="entry name" value="SKP1/BTB/POZ_sf"/>
</dbReference>
<gene>
    <name evidence="4" type="ORF">RCL2_001206100</name>
    <name evidence="3" type="ORF">RclHR1_02140007</name>
</gene>
<dbReference type="PROSITE" id="PS50097">
    <property type="entry name" value="BTB"/>
    <property type="match status" value="1"/>
</dbReference>
<evidence type="ECO:0000259" key="2">
    <source>
        <dbReference type="PROSITE" id="PS51886"/>
    </source>
</evidence>
<dbReference type="EMBL" id="BEXD01001269">
    <property type="protein sequence ID" value="GBB93254.1"/>
    <property type="molecule type" value="Genomic_DNA"/>
</dbReference>
<dbReference type="PROSITE" id="PS51886">
    <property type="entry name" value="TLDC"/>
    <property type="match status" value="1"/>
</dbReference>
<dbReference type="InterPro" id="IPR051481">
    <property type="entry name" value="BTB-POZ/Galectin-3-binding"/>
</dbReference>
<evidence type="ECO:0000313" key="5">
    <source>
        <dbReference type="Proteomes" id="UP000247702"/>
    </source>
</evidence>
<dbReference type="InterPro" id="IPR000210">
    <property type="entry name" value="BTB/POZ_dom"/>
</dbReference>
<reference evidence="3 5" key="1">
    <citation type="submission" date="2017-11" db="EMBL/GenBank/DDBJ databases">
        <title>The genome of Rhizophagus clarus HR1 reveals common genetic basis of auxotrophy among arbuscular mycorrhizal fungi.</title>
        <authorList>
            <person name="Kobayashi Y."/>
        </authorList>
    </citation>
    <scope>NUCLEOTIDE SEQUENCE [LARGE SCALE GENOMIC DNA]</scope>
    <source>
        <strain evidence="3 5">HR1</strain>
    </source>
</reference>
<dbReference type="PANTHER" id="PTHR24410:SF23">
    <property type="entry name" value="BTB DOMAIN-CONTAINING PROTEIN-RELATED"/>
    <property type="match status" value="1"/>
</dbReference>
<accession>A0A2Z6R665</accession>
<evidence type="ECO:0000313" key="4">
    <source>
        <dbReference type="EMBL" id="GES84974.1"/>
    </source>
</evidence>
<protein>
    <submittedName>
        <fullName evidence="4">BTB/POZ domain-containing protein</fullName>
    </submittedName>
</protein>
<name>A0A2Z6R665_9GLOM</name>
<reference evidence="4" key="2">
    <citation type="submission" date="2019-10" db="EMBL/GenBank/DDBJ databases">
        <title>Conservation and host-specific expression of non-tandemly repeated heterogenous ribosome RNA gene in arbuscular mycorrhizal fungi.</title>
        <authorList>
            <person name="Maeda T."/>
            <person name="Kobayashi Y."/>
            <person name="Nakagawa T."/>
            <person name="Ezawa T."/>
            <person name="Yamaguchi K."/>
            <person name="Bino T."/>
            <person name="Nishimoto Y."/>
            <person name="Shigenobu S."/>
            <person name="Kawaguchi M."/>
        </authorList>
    </citation>
    <scope>NUCLEOTIDE SEQUENCE</scope>
    <source>
        <strain evidence="4">HR1</strain>
    </source>
</reference>
<feature type="domain" description="TLDc" evidence="2">
    <location>
        <begin position="289"/>
        <end position="460"/>
    </location>
</feature>
<dbReference type="Gene3D" id="3.30.710.10">
    <property type="entry name" value="Potassium Channel Kv1.1, Chain A"/>
    <property type="match status" value="1"/>
</dbReference>
<dbReference type="CDD" id="cd18186">
    <property type="entry name" value="BTB_POZ_ZBTB_KLHL-like"/>
    <property type="match status" value="1"/>
</dbReference>
<dbReference type="Pfam" id="PF00651">
    <property type="entry name" value="BTB"/>
    <property type="match status" value="1"/>
</dbReference>
<evidence type="ECO:0000313" key="3">
    <source>
        <dbReference type="EMBL" id="GBB93254.1"/>
    </source>
</evidence>
<feature type="domain" description="BTB" evidence="1">
    <location>
        <begin position="23"/>
        <end position="96"/>
    </location>
</feature>
<sequence>MSFEFPQELINDYEKLLEYDKGHDVIIYAGHDENAEEIHAHSIILCNRSQYFRAAFFNEWAEKKDGKFILKKPNISPQIFKIILRFIYCGKIDLTNLQGPELLNLLIAVDEIYIQVLIPCIQDYLINYQYKFLRQNPIEILETVYHIYKSDTFAGLWNFFLEAICDQPDILFNSDNLIKLNAPFLELLLERDDLLLDEIEIWDNLIKWSLAQHPYIQKDVLKWNKEEIAIMKNTLHMFIPLIRFYHISSEDFHLKVYPFKALLPEDLINNILTFHMEPNKKLDDNIQSPRIKFQHFAIFSSWIKKKENSYYRHHSVRDLPYHFNLIYRASKDGKTPEAFHNKCDNKGATIVIIKVKGSEQIIGGYNPFDWDSNRIYKCTNDSFVFSFMDRKNTKTAKVGYSNGVYSIGCYPTFGPIFGGDFSCKNDGTSWKFNSNFYSYPNVGIPIGNIDVDDYEVFQVVAKIDLE</sequence>
<dbReference type="AlphaFoldDB" id="A0A2Z6R665"/>
<evidence type="ECO:0000259" key="1">
    <source>
        <dbReference type="PROSITE" id="PS50097"/>
    </source>
</evidence>